<keyword evidence="1" id="KW-0812">Transmembrane</keyword>
<feature type="transmembrane region" description="Helical" evidence="1">
    <location>
        <begin position="738"/>
        <end position="758"/>
    </location>
</feature>
<evidence type="ECO:0000313" key="2">
    <source>
        <dbReference type="EMBL" id="MBD9362216.1"/>
    </source>
</evidence>
<keyword evidence="1" id="KW-0472">Membrane</keyword>
<dbReference type="Proteomes" id="UP000641152">
    <property type="component" value="Unassembled WGS sequence"/>
</dbReference>
<keyword evidence="1" id="KW-1133">Transmembrane helix</keyword>
<feature type="transmembrane region" description="Helical" evidence="1">
    <location>
        <begin position="362"/>
        <end position="382"/>
    </location>
</feature>
<gene>
    <name evidence="2" type="ORF">EBB_17170</name>
</gene>
<organism evidence="2 3">
    <name type="scientific">Methylomonas fluvii</name>
    <dbReference type="NCBI Taxonomy" id="1854564"/>
    <lineage>
        <taxon>Bacteria</taxon>
        <taxon>Pseudomonadati</taxon>
        <taxon>Pseudomonadota</taxon>
        <taxon>Gammaproteobacteria</taxon>
        <taxon>Methylococcales</taxon>
        <taxon>Methylococcaceae</taxon>
        <taxon>Methylomonas</taxon>
    </lineage>
</organism>
<evidence type="ECO:0000313" key="3">
    <source>
        <dbReference type="Proteomes" id="UP000641152"/>
    </source>
</evidence>
<protein>
    <recommendedName>
        <fullName evidence="4">YfhO family protein</fullName>
    </recommendedName>
</protein>
<keyword evidence="3" id="KW-1185">Reference proteome</keyword>
<feature type="transmembrane region" description="Helical" evidence="1">
    <location>
        <begin position="324"/>
        <end position="342"/>
    </location>
</feature>
<feature type="transmembrane region" description="Helical" evidence="1">
    <location>
        <begin position="394"/>
        <end position="413"/>
    </location>
</feature>
<feature type="transmembrane region" description="Helical" evidence="1">
    <location>
        <begin position="462"/>
        <end position="481"/>
    </location>
</feature>
<name>A0ABR9DHE5_9GAMM</name>
<dbReference type="EMBL" id="JACXST010000002">
    <property type="protein sequence ID" value="MBD9362216.1"/>
    <property type="molecule type" value="Genomic_DNA"/>
</dbReference>
<evidence type="ECO:0000256" key="1">
    <source>
        <dbReference type="SAM" id="Phobius"/>
    </source>
</evidence>
<feature type="transmembrane region" description="Helical" evidence="1">
    <location>
        <begin position="182"/>
        <end position="215"/>
    </location>
</feature>
<evidence type="ECO:0008006" key="4">
    <source>
        <dbReference type="Google" id="ProtNLM"/>
    </source>
</evidence>
<feature type="transmembrane region" description="Helical" evidence="1">
    <location>
        <begin position="291"/>
        <end position="317"/>
    </location>
</feature>
<dbReference type="RefSeq" id="WP_192394919.1">
    <property type="nucleotide sequence ID" value="NZ_CAJHIU010000002.1"/>
</dbReference>
<feature type="transmembrane region" description="Helical" evidence="1">
    <location>
        <begin position="20"/>
        <end position="39"/>
    </location>
</feature>
<feature type="transmembrane region" description="Helical" evidence="1">
    <location>
        <begin position="105"/>
        <end position="125"/>
    </location>
</feature>
<comment type="caution">
    <text evidence="2">The sequence shown here is derived from an EMBL/GenBank/DDBJ whole genome shotgun (WGS) entry which is preliminary data.</text>
</comment>
<accession>A0ABR9DHE5</accession>
<reference evidence="2 3" key="1">
    <citation type="submission" date="2020-09" db="EMBL/GenBank/DDBJ databases">
        <title>Methylomonas albis sp. nov. and Methylomonas fluvii sp. nov.: Two cold-adapted methanotrophs from the River Elbe and an amended description of Methylovulum psychrotolerans strain Eb1.</title>
        <authorList>
            <person name="Bussmann I.K."/>
            <person name="Klings K.-W."/>
            <person name="Warnstedt J."/>
            <person name="Hoppert M."/>
            <person name="Saborowski A."/>
            <person name="Horn F."/>
            <person name="Liebner S."/>
        </authorList>
    </citation>
    <scope>NUCLEOTIDE SEQUENCE [LARGE SCALE GENOMIC DNA]</scope>
    <source>
        <strain evidence="2 3">EbB</strain>
    </source>
</reference>
<feature type="transmembrane region" description="Helical" evidence="1">
    <location>
        <begin position="78"/>
        <end position="99"/>
    </location>
</feature>
<proteinExistence type="predicted"/>
<sequence>MTESTPKNLVGNYLPSDLVIILSLHACLFWAVAAANLPLAHDTMINFQMFGTVYREFLLSDEFPLWLPYTSQGVTADFAYAFTFTPAFYAAAFLGKLFTVTDTLLLFRFGLYLEETLLIYGLYQLSSLFHRRRITPIIIGITGVLSVSWGTQIHWNFHLIYLYPLMLYHTARYLRGEGLEHLAFALIVMTLGGLFYTQIFIAATLGAFVCIWLLLFRPQIPSLLRFALPSPGGQVIVCVALVIAFTNVQFARHVIDGMQSFTSLRQANGSVGLDIFLTYGGYVSPVKFMEFIYAAPVRFAFIAYCGLFTVLFLIFALVHARTKVFGVFMLLAGLVLLFSLGSSGEVAEIAYRFFPAMDKFRHIGFVTPVAKILLIVASGFGIDHYLESISIRNRNTLTLTALTVVLGTAFVMIDATHGWRYAYATDSNLDIPFAFHYLQWAILLLFVLVAFGLGTELIARDILGPCLLVCVLLEMMSYKFMLEWRAPAMTPNWFRHWQSLRHAYDVRPLLYSPIRRREIEQDIIHRLSLMEVWGARNSLGYGSLSLDLCFPVHRVDMISTPFDSLIRTRLAVTDGQSPQEYFTLGSVVNDTALMAAIGCETPKLYLARKPVLTDNDAQARHIVNTAATLYETPVVQISDPRRYDAMPTSPSAISADVIAIRRFSSNQLIASIEIPAGSNRFLIYLDSLHPGWQAQIDGHAAPILPANIAFKALELTPGYHEVTFRFTGGSRWTATTIWINYILTIVLLLTTVGVYGRYMLSRISSLFLLPNSGCSQNPEGTSKVPSQ</sequence>
<feature type="transmembrane region" description="Helical" evidence="1">
    <location>
        <begin position="137"/>
        <end position="162"/>
    </location>
</feature>
<feature type="transmembrane region" description="Helical" evidence="1">
    <location>
        <begin position="433"/>
        <end position="455"/>
    </location>
</feature>